<evidence type="ECO:0000256" key="3">
    <source>
        <dbReference type="ARBA" id="ARBA00022741"/>
    </source>
</evidence>
<keyword evidence="5" id="KW-0067">ATP-binding</keyword>
<dbReference type="Pfam" id="PF16575">
    <property type="entry name" value="CLP1_P"/>
    <property type="match status" value="1"/>
</dbReference>
<evidence type="ECO:0000256" key="2">
    <source>
        <dbReference type="ARBA" id="ARBA00022679"/>
    </source>
</evidence>
<reference evidence="8" key="1">
    <citation type="journal article" date="2023" name="Commun. Biol.">
        <title>Genome analysis of Parmales, the sister group of diatoms, reveals the evolutionary specialization of diatoms from phago-mixotrophs to photoautotrophs.</title>
        <authorList>
            <person name="Ban H."/>
            <person name="Sato S."/>
            <person name="Yoshikawa S."/>
            <person name="Yamada K."/>
            <person name="Nakamura Y."/>
            <person name="Ichinomiya M."/>
            <person name="Sato N."/>
            <person name="Blanc-Mathieu R."/>
            <person name="Endo H."/>
            <person name="Kuwata A."/>
            <person name="Ogata H."/>
        </authorList>
    </citation>
    <scope>NUCLEOTIDE SEQUENCE [LARGE SCALE GENOMIC DNA]</scope>
    <source>
        <strain evidence="8">NIES 3699</strain>
    </source>
</reference>
<keyword evidence="8" id="KW-1185">Reference proteome</keyword>
<dbReference type="GO" id="GO:0051731">
    <property type="term" value="F:polynucleotide 5'-hydroxyl-kinase activity"/>
    <property type="evidence" value="ECO:0007669"/>
    <property type="project" value="InterPro"/>
</dbReference>
<comment type="caution">
    <text evidence="7">The sequence shown here is derived from an EMBL/GenBank/DDBJ whole genome shotgun (WGS) entry which is preliminary data.</text>
</comment>
<dbReference type="EMBL" id="BRXX01000232">
    <property type="protein sequence ID" value="GMH99304.1"/>
    <property type="molecule type" value="Genomic_DNA"/>
</dbReference>
<keyword evidence="2" id="KW-0808">Transferase</keyword>
<evidence type="ECO:0000256" key="1">
    <source>
        <dbReference type="ARBA" id="ARBA00011003"/>
    </source>
</evidence>
<evidence type="ECO:0000259" key="6">
    <source>
        <dbReference type="Pfam" id="PF16575"/>
    </source>
</evidence>
<dbReference type="PANTHER" id="PTHR12755">
    <property type="entry name" value="CLEAVAGE/POLYADENYLATION FACTOR IA SUBUNIT CLP1P"/>
    <property type="match status" value="1"/>
</dbReference>
<sequence length="346" mass="37789">MEGWCEIDGEIFEKGGNFIIDDGCIFSNSCRVIFGLDCDCVLRFVYDRTFTEVELCLSGEVRSLTLLSDHSEVIDQACRDLKEEKERNVVLILGPRNTGKTTLVRILSNKLRSAGVKHSVLDVDPGRPISEEQCVMSLGGRKVFFPYLTPKDDPVGWINCVDRLMSGHVGGGHVLVNAFGWVKGLGLEMTLTLIERLKPKIVWKLGDVKGVEGRVLKINDRCREKKGSGGEKVGGRVWRVDEGLVQWEVDGGIVEGESVQSLFVKCRVGMIDVSGWCLFTATVLKFQDGCAYFRGPADVSTEVVQNVKTVVLGRGGGWVGGFAGGVGGIGSEGMKSRNSIPRKKNG</sequence>
<dbReference type="InterPro" id="IPR027417">
    <property type="entry name" value="P-loop_NTPase"/>
</dbReference>
<dbReference type="GO" id="GO:0005634">
    <property type="term" value="C:nucleus"/>
    <property type="evidence" value="ECO:0007669"/>
    <property type="project" value="TreeGrafter"/>
</dbReference>
<evidence type="ECO:0000256" key="5">
    <source>
        <dbReference type="ARBA" id="ARBA00022840"/>
    </source>
</evidence>
<name>A0A9W7F0M1_9STRA</name>
<dbReference type="Proteomes" id="UP001165160">
    <property type="component" value="Unassembled WGS sequence"/>
</dbReference>
<dbReference type="GO" id="GO:0000448">
    <property type="term" value="P:cleavage in ITS2 between 5.8S rRNA and LSU-rRNA of tricistronic rRNA transcript (SSU-rRNA, 5.8S rRNA, LSU-rRNA)"/>
    <property type="evidence" value="ECO:0007669"/>
    <property type="project" value="TreeGrafter"/>
</dbReference>
<keyword evidence="4" id="KW-0418">Kinase</keyword>
<evidence type="ECO:0000256" key="4">
    <source>
        <dbReference type="ARBA" id="ARBA00022777"/>
    </source>
</evidence>
<evidence type="ECO:0000313" key="8">
    <source>
        <dbReference type="Proteomes" id="UP001165160"/>
    </source>
</evidence>
<dbReference type="InterPro" id="IPR032319">
    <property type="entry name" value="CLP1_P"/>
</dbReference>
<dbReference type="PANTHER" id="PTHR12755:SF3">
    <property type="entry name" value="POLYNUCLEOTIDE 5'-HYDROXYL-KINASE NOL9"/>
    <property type="match status" value="1"/>
</dbReference>
<feature type="domain" description="Clp1 P-loop" evidence="6">
    <location>
        <begin position="94"/>
        <end position="206"/>
    </location>
</feature>
<dbReference type="GO" id="GO:0005524">
    <property type="term" value="F:ATP binding"/>
    <property type="evidence" value="ECO:0007669"/>
    <property type="project" value="UniProtKB-KW"/>
</dbReference>
<organism evidence="7 8">
    <name type="scientific">Triparma verrucosa</name>
    <dbReference type="NCBI Taxonomy" id="1606542"/>
    <lineage>
        <taxon>Eukaryota</taxon>
        <taxon>Sar</taxon>
        <taxon>Stramenopiles</taxon>
        <taxon>Ochrophyta</taxon>
        <taxon>Bolidophyceae</taxon>
        <taxon>Parmales</taxon>
        <taxon>Triparmaceae</taxon>
        <taxon>Triparma</taxon>
    </lineage>
</organism>
<accession>A0A9W7F0M1</accession>
<evidence type="ECO:0000313" key="7">
    <source>
        <dbReference type="EMBL" id="GMH99304.1"/>
    </source>
</evidence>
<comment type="similarity">
    <text evidence="1">Belongs to the Clp1 family. NOL9/GRC3 subfamily.</text>
</comment>
<dbReference type="SUPFAM" id="SSF52540">
    <property type="entry name" value="P-loop containing nucleoside triphosphate hydrolases"/>
    <property type="match status" value="1"/>
</dbReference>
<keyword evidence="3" id="KW-0547">Nucleotide-binding</keyword>
<gene>
    <name evidence="7" type="ORF">TrVE_jg11767</name>
</gene>
<proteinExistence type="inferred from homology"/>
<dbReference type="InterPro" id="IPR045116">
    <property type="entry name" value="Clp1/Grc3"/>
</dbReference>
<dbReference type="Gene3D" id="3.40.50.300">
    <property type="entry name" value="P-loop containing nucleotide triphosphate hydrolases"/>
    <property type="match status" value="2"/>
</dbReference>
<protein>
    <recommendedName>
        <fullName evidence="6">Clp1 P-loop domain-containing protein</fullName>
    </recommendedName>
</protein>
<dbReference type="AlphaFoldDB" id="A0A9W7F0M1"/>